<dbReference type="EMBL" id="JAJNDB010000004">
    <property type="protein sequence ID" value="MCD2195488.1"/>
    <property type="molecule type" value="Genomic_DNA"/>
</dbReference>
<sequence>MLFAQRFAEPIARGEVDLTFRRWKRPQVRPGRPYRTLVGRLEVDEVDEVAPERITPDEARRAGFDTVDALLTEAGRHAQDGTPLFRVRFHRLDEPDPRSTLAATPPSSSEAGDVAVKLDAMDRRSGHGPWAWATLRAIAAEPGRRAPDLAAAFGRETAPFKADVRKLKALGLTHSLPVGYELSPRGQAVLASRDRRRGR</sequence>
<dbReference type="RefSeq" id="WP_230736631.1">
    <property type="nucleotide sequence ID" value="NZ_JAJNDB010000004.1"/>
</dbReference>
<evidence type="ECO:0000313" key="2">
    <source>
        <dbReference type="Proteomes" id="UP001199469"/>
    </source>
</evidence>
<evidence type="ECO:0000313" key="1">
    <source>
        <dbReference type="EMBL" id="MCD2195488.1"/>
    </source>
</evidence>
<organism evidence="1 2">
    <name type="scientific">Actinomycetospora endophytica</name>
    <dbReference type="NCBI Taxonomy" id="2291215"/>
    <lineage>
        <taxon>Bacteria</taxon>
        <taxon>Bacillati</taxon>
        <taxon>Actinomycetota</taxon>
        <taxon>Actinomycetes</taxon>
        <taxon>Pseudonocardiales</taxon>
        <taxon>Pseudonocardiaceae</taxon>
        <taxon>Actinomycetospora</taxon>
    </lineage>
</organism>
<keyword evidence="2" id="KW-1185">Reference proteome</keyword>
<evidence type="ECO:0008006" key="3">
    <source>
        <dbReference type="Google" id="ProtNLM"/>
    </source>
</evidence>
<comment type="caution">
    <text evidence="1">The sequence shown here is derived from an EMBL/GenBank/DDBJ whole genome shotgun (WGS) entry which is preliminary data.</text>
</comment>
<accession>A0ABS8PB36</accession>
<proteinExistence type="predicted"/>
<protein>
    <recommendedName>
        <fullName evidence="3">ASCH domain-containing protein</fullName>
    </recommendedName>
</protein>
<gene>
    <name evidence="1" type="ORF">LQ327_19140</name>
</gene>
<dbReference type="Proteomes" id="UP001199469">
    <property type="component" value="Unassembled WGS sequence"/>
</dbReference>
<reference evidence="1 2" key="1">
    <citation type="submission" date="2021-11" db="EMBL/GenBank/DDBJ databases">
        <title>Draft genome sequence of Actinomycetospora sp. SF1 isolated from the rhizosphere soil.</title>
        <authorList>
            <person name="Duangmal K."/>
            <person name="Chantavorakit T."/>
        </authorList>
    </citation>
    <scope>NUCLEOTIDE SEQUENCE [LARGE SCALE GENOMIC DNA]</scope>
    <source>
        <strain evidence="1 2">TBRC 5722</strain>
    </source>
</reference>
<name>A0ABS8PB36_9PSEU</name>